<sequence length="228" mass="25677">MNTSDTSGLRVIITGVTGMVGEGVLHECLHHPQVEAVLVINRKPCGVTHPKLKEIVHQDFYNITPLSTELARYNACFFCLGISSIGMKEEDYFRITHTLTLHFARVLCDLNPDMTFSYVSGASTDSSEQGRSMWARVKGKTENDLFKLPFKQVYAFRPGYIHPTPGLKNAHTFYKYIQWLYKPLRALFPNSASTLHEVGYAMINAALYGYSKKILEVKDINILAQPLG</sequence>
<feature type="domain" description="NAD-dependent epimerase/dehydratase" evidence="2">
    <location>
        <begin position="11"/>
        <end position="122"/>
    </location>
</feature>
<dbReference type="PANTHER" id="PTHR14097">
    <property type="entry name" value="OXIDOREDUCTASE HTATIP2"/>
    <property type="match status" value="1"/>
</dbReference>
<protein>
    <submittedName>
        <fullName evidence="3">NAD-dependent epimerase/dehydratase family protein</fullName>
    </submittedName>
</protein>
<dbReference type="Pfam" id="PF01370">
    <property type="entry name" value="Epimerase"/>
    <property type="match status" value="1"/>
</dbReference>
<dbReference type="InterPro" id="IPR036291">
    <property type="entry name" value="NAD(P)-bd_dom_sf"/>
</dbReference>
<accession>A0ABW3K5H8</accession>
<evidence type="ECO:0000256" key="1">
    <source>
        <dbReference type="ARBA" id="ARBA00004370"/>
    </source>
</evidence>
<proteinExistence type="predicted"/>
<dbReference type="EMBL" id="JBHTKA010000007">
    <property type="protein sequence ID" value="MFD1001392.1"/>
    <property type="molecule type" value="Genomic_DNA"/>
</dbReference>
<dbReference type="InterPro" id="IPR001509">
    <property type="entry name" value="Epimerase_deHydtase"/>
</dbReference>
<evidence type="ECO:0000313" key="4">
    <source>
        <dbReference type="Proteomes" id="UP001597112"/>
    </source>
</evidence>
<gene>
    <name evidence="3" type="ORF">ACFQ21_18840</name>
</gene>
<keyword evidence="4" id="KW-1185">Reference proteome</keyword>
<name>A0ABW3K5H8_9BACT</name>
<dbReference type="SUPFAM" id="SSF51735">
    <property type="entry name" value="NAD(P)-binding Rossmann-fold domains"/>
    <property type="match status" value="1"/>
</dbReference>
<dbReference type="Gene3D" id="3.40.50.720">
    <property type="entry name" value="NAD(P)-binding Rossmann-like Domain"/>
    <property type="match status" value="1"/>
</dbReference>
<evidence type="ECO:0000313" key="3">
    <source>
        <dbReference type="EMBL" id="MFD1001392.1"/>
    </source>
</evidence>
<comment type="caution">
    <text evidence="3">The sequence shown here is derived from an EMBL/GenBank/DDBJ whole genome shotgun (WGS) entry which is preliminary data.</text>
</comment>
<dbReference type="RefSeq" id="WP_377581092.1">
    <property type="nucleotide sequence ID" value="NZ_JBHTKA010000007.1"/>
</dbReference>
<evidence type="ECO:0000259" key="2">
    <source>
        <dbReference type="Pfam" id="PF01370"/>
    </source>
</evidence>
<comment type="subcellular location">
    <subcellularLocation>
        <location evidence="1">Membrane</location>
    </subcellularLocation>
</comment>
<dbReference type="Proteomes" id="UP001597112">
    <property type="component" value="Unassembled WGS sequence"/>
</dbReference>
<reference evidence="4" key="1">
    <citation type="journal article" date="2019" name="Int. J. Syst. Evol. Microbiol.">
        <title>The Global Catalogue of Microorganisms (GCM) 10K type strain sequencing project: providing services to taxonomists for standard genome sequencing and annotation.</title>
        <authorList>
            <consortium name="The Broad Institute Genomics Platform"/>
            <consortium name="The Broad Institute Genome Sequencing Center for Infectious Disease"/>
            <person name="Wu L."/>
            <person name="Ma J."/>
        </authorList>
    </citation>
    <scope>NUCLEOTIDE SEQUENCE [LARGE SCALE GENOMIC DNA]</scope>
    <source>
        <strain evidence="4">CCUG 58938</strain>
    </source>
</reference>
<organism evidence="3 4">
    <name type="scientific">Ohtaekwangia kribbensis</name>
    <dbReference type="NCBI Taxonomy" id="688913"/>
    <lineage>
        <taxon>Bacteria</taxon>
        <taxon>Pseudomonadati</taxon>
        <taxon>Bacteroidota</taxon>
        <taxon>Cytophagia</taxon>
        <taxon>Cytophagales</taxon>
        <taxon>Fulvivirgaceae</taxon>
        <taxon>Ohtaekwangia</taxon>
    </lineage>
</organism>
<dbReference type="PANTHER" id="PTHR14097:SF8">
    <property type="entry name" value="NAD(P)-BINDING DOMAIN-CONTAINING PROTEIN"/>
    <property type="match status" value="1"/>
</dbReference>